<dbReference type="GO" id="GO:0003700">
    <property type="term" value="F:DNA-binding transcription factor activity"/>
    <property type="evidence" value="ECO:0007669"/>
    <property type="project" value="TreeGrafter"/>
</dbReference>
<dbReference type="RefSeq" id="WP_010036764.1">
    <property type="nucleotide sequence ID" value="NZ_CP025958.1"/>
</dbReference>
<dbReference type="PANTHER" id="PTHR46797:SF1">
    <property type="entry name" value="METHYLPHOSPHONATE SYNTHASE"/>
    <property type="match status" value="1"/>
</dbReference>
<evidence type="ECO:0000313" key="4">
    <source>
        <dbReference type="Proteomes" id="UP000245802"/>
    </source>
</evidence>
<dbReference type="PANTHER" id="PTHR46797">
    <property type="entry name" value="HTH-TYPE TRANSCRIPTIONAL REGULATOR"/>
    <property type="match status" value="1"/>
</dbReference>
<reference evidence="3 4" key="1">
    <citation type="submission" date="2018-01" db="EMBL/GenBank/DDBJ databases">
        <title>G. obscuriglobus.</title>
        <authorList>
            <person name="Franke J."/>
            <person name="Blomberg W."/>
            <person name="Selmecki A."/>
        </authorList>
    </citation>
    <scope>NUCLEOTIDE SEQUENCE [LARGE SCALE GENOMIC DNA]</scope>
    <source>
        <strain evidence="3 4">DSM 5831</strain>
    </source>
</reference>
<dbReference type="KEGG" id="gog:C1280_18030"/>
<dbReference type="SUPFAM" id="SSF47413">
    <property type="entry name" value="lambda repressor-like DNA-binding domains"/>
    <property type="match status" value="1"/>
</dbReference>
<dbReference type="SMART" id="SM00530">
    <property type="entry name" value="HTH_XRE"/>
    <property type="match status" value="1"/>
</dbReference>
<dbReference type="Pfam" id="PF13560">
    <property type="entry name" value="HTH_31"/>
    <property type="match status" value="1"/>
</dbReference>
<gene>
    <name evidence="3" type="ORF">C1280_18030</name>
</gene>
<dbReference type="CDD" id="cd00093">
    <property type="entry name" value="HTH_XRE"/>
    <property type="match status" value="1"/>
</dbReference>
<sequence length="89" mass="10078">MAIPAVAKKNIRTGFGKRLRELRIDKNLTQSQLGERAGMMYQDVAKLERGEREPMWATVIRLADALGVRADDFRTLEDPLADLPELPLE</sequence>
<evidence type="ECO:0000259" key="2">
    <source>
        <dbReference type="PROSITE" id="PS50943"/>
    </source>
</evidence>
<dbReference type="PROSITE" id="PS50943">
    <property type="entry name" value="HTH_CROC1"/>
    <property type="match status" value="1"/>
</dbReference>
<dbReference type="GO" id="GO:0003677">
    <property type="term" value="F:DNA binding"/>
    <property type="evidence" value="ECO:0007669"/>
    <property type="project" value="UniProtKB-KW"/>
</dbReference>
<evidence type="ECO:0000313" key="3">
    <source>
        <dbReference type="EMBL" id="AWM38699.1"/>
    </source>
</evidence>
<feature type="domain" description="HTH cro/C1-type" evidence="2">
    <location>
        <begin position="19"/>
        <end position="73"/>
    </location>
</feature>
<proteinExistence type="predicted"/>
<dbReference type="Gene3D" id="1.10.260.40">
    <property type="entry name" value="lambda repressor-like DNA-binding domains"/>
    <property type="match status" value="1"/>
</dbReference>
<dbReference type="GO" id="GO:0005829">
    <property type="term" value="C:cytosol"/>
    <property type="evidence" value="ECO:0007669"/>
    <property type="project" value="TreeGrafter"/>
</dbReference>
<dbReference type="InterPro" id="IPR001387">
    <property type="entry name" value="Cro/C1-type_HTH"/>
</dbReference>
<dbReference type="OrthoDB" id="7595480at2"/>
<dbReference type="EMBL" id="CP025958">
    <property type="protein sequence ID" value="AWM38699.1"/>
    <property type="molecule type" value="Genomic_DNA"/>
</dbReference>
<dbReference type="Proteomes" id="UP000245802">
    <property type="component" value="Chromosome"/>
</dbReference>
<dbReference type="InterPro" id="IPR050807">
    <property type="entry name" value="TransReg_Diox_bact_type"/>
</dbReference>
<dbReference type="AlphaFoldDB" id="A0A2Z3GW89"/>
<keyword evidence="1" id="KW-0238">DNA-binding</keyword>
<evidence type="ECO:0000256" key="1">
    <source>
        <dbReference type="ARBA" id="ARBA00023125"/>
    </source>
</evidence>
<dbReference type="InterPro" id="IPR010982">
    <property type="entry name" value="Lambda_DNA-bd_dom_sf"/>
</dbReference>
<organism evidence="3 4">
    <name type="scientific">Gemmata obscuriglobus</name>
    <dbReference type="NCBI Taxonomy" id="114"/>
    <lineage>
        <taxon>Bacteria</taxon>
        <taxon>Pseudomonadati</taxon>
        <taxon>Planctomycetota</taxon>
        <taxon>Planctomycetia</taxon>
        <taxon>Gemmatales</taxon>
        <taxon>Gemmataceae</taxon>
        <taxon>Gemmata</taxon>
    </lineage>
</organism>
<protein>
    <submittedName>
        <fullName evidence="3">XRE family transcriptional regulator</fullName>
    </submittedName>
</protein>
<accession>A0A2Z3GW89</accession>
<name>A0A2Z3GW89_9BACT</name>
<keyword evidence="4" id="KW-1185">Reference proteome</keyword>